<protein>
    <submittedName>
        <fullName evidence="1">Uncharacterized protein</fullName>
    </submittedName>
</protein>
<sequence>MRFRKGLNMIFIELAVSEAQSSMGIAGLGNGLIYRFRLVRGLSQELSGLSFGHSGLRYRLSGLKCGLSLGLSGLKCGLSLGLSGLSYGLGRLK</sequence>
<keyword evidence="2" id="KW-1185">Reference proteome</keyword>
<name>A0AAV3R3U5_LITER</name>
<proteinExistence type="predicted"/>
<dbReference type="Proteomes" id="UP001454036">
    <property type="component" value="Unassembled WGS sequence"/>
</dbReference>
<comment type="caution">
    <text evidence="1">The sequence shown here is derived from an EMBL/GenBank/DDBJ whole genome shotgun (WGS) entry which is preliminary data.</text>
</comment>
<reference evidence="1 2" key="1">
    <citation type="submission" date="2024-01" db="EMBL/GenBank/DDBJ databases">
        <title>The complete chloroplast genome sequence of Lithospermum erythrorhizon: insights into the phylogenetic relationship among Boraginaceae species and the maternal lineages of purple gromwells.</title>
        <authorList>
            <person name="Okada T."/>
            <person name="Watanabe K."/>
        </authorList>
    </citation>
    <scope>NUCLEOTIDE SEQUENCE [LARGE SCALE GENOMIC DNA]</scope>
</reference>
<evidence type="ECO:0000313" key="1">
    <source>
        <dbReference type="EMBL" id="GAA0169622.1"/>
    </source>
</evidence>
<dbReference type="AlphaFoldDB" id="A0AAV3R3U5"/>
<evidence type="ECO:0000313" key="2">
    <source>
        <dbReference type="Proteomes" id="UP001454036"/>
    </source>
</evidence>
<dbReference type="EMBL" id="BAABME010039920">
    <property type="protein sequence ID" value="GAA0169622.1"/>
    <property type="molecule type" value="Genomic_DNA"/>
</dbReference>
<accession>A0AAV3R3U5</accession>
<gene>
    <name evidence="1" type="ORF">LIER_43856</name>
</gene>
<organism evidence="1 2">
    <name type="scientific">Lithospermum erythrorhizon</name>
    <name type="common">Purple gromwell</name>
    <name type="synonym">Lithospermum officinale var. erythrorhizon</name>
    <dbReference type="NCBI Taxonomy" id="34254"/>
    <lineage>
        <taxon>Eukaryota</taxon>
        <taxon>Viridiplantae</taxon>
        <taxon>Streptophyta</taxon>
        <taxon>Embryophyta</taxon>
        <taxon>Tracheophyta</taxon>
        <taxon>Spermatophyta</taxon>
        <taxon>Magnoliopsida</taxon>
        <taxon>eudicotyledons</taxon>
        <taxon>Gunneridae</taxon>
        <taxon>Pentapetalae</taxon>
        <taxon>asterids</taxon>
        <taxon>lamiids</taxon>
        <taxon>Boraginales</taxon>
        <taxon>Boraginaceae</taxon>
        <taxon>Boraginoideae</taxon>
        <taxon>Lithospermeae</taxon>
        <taxon>Lithospermum</taxon>
    </lineage>
</organism>